<comment type="pathway">
    <text evidence="1">Glycan metabolism; bacterial cellulose biosynthesis.</text>
</comment>
<gene>
    <name evidence="2" type="ORF">MWN33_08165</name>
</gene>
<dbReference type="Gene3D" id="2.60.120.260">
    <property type="entry name" value="Galactose-binding domain-like"/>
    <property type="match status" value="2"/>
</dbReference>
<comment type="subcellular location">
    <subcellularLocation>
        <location evidence="1">Cell inner membrane</location>
    </subcellularLocation>
</comment>
<keyword evidence="1" id="KW-0812">Transmembrane</keyword>
<evidence type="ECO:0000256" key="1">
    <source>
        <dbReference type="RuleBase" id="RU365021"/>
    </source>
</evidence>
<keyword evidence="1" id="KW-0973">c-di-GMP</keyword>
<evidence type="ECO:0000313" key="3">
    <source>
        <dbReference type="Proteomes" id="UP001202867"/>
    </source>
</evidence>
<comment type="subunit">
    <text evidence="1">Tightly associated with the cellulose synthase catalytic subunit.</text>
</comment>
<protein>
    <recommendedName>
        <fullName evidence="1">Cyclic di-GMP-binding protein</fullName>
    </recommendedName>
    <alternativeName>
        <fullName evidence="1">Cellulose synthase regulatory subunit</fullName>
    </alternativeName>
</protein>
<dbReference type="EMBL" id="JALKCG010000002">
    <property type="protein sequence ID" value="MCK0208004.1"/>
    <property type="molecule type" value="Genomic_DNA"/>
</dbReference>
<accession>A0ABT0DL48</accession>
<keyword evidence="1" id="KW-0135">Cellulose biosynthesis</keyword>
<feature type="transmembrane region" description="Helical" evidence="1">
    <location>
        <begin position="703"/>
        <end position="725"/>
    </location>
</feature>
<reference evidence="3" key="1">
    <citation type="submission" date="2023-07" db="EMBL/GenBank/DDBJ databases">
        <title>Ancylobacter moscoviensis sp. nov., facultatively methylotrophic bacteria from activated sludge and the reclassification of Starkeya novella (Starkey 1934) Kelly et al. 2000 as Ancylobacter novellus comb. nov., Starkeya koreensis Im et al. 2006 as Ancylobacter koreensis comb.nov., Angulomicrobium tetraedrale Vasil'eva et al. 1986 as Ancylobacter tetraedralis comb. nov., Angulomicrobium amanitiforme Fritz et al. 2004 as Ancylobacter amanitiformis comb. nov. and Methylorhabdus multivorans Doronina et al. 1996 as Ancylobacter multivorans comb. nov. and emended description of the genus Ancylobacter.</title>
        <authorList>
            <person name="Doronina N."/>
            <person name="Chemodurova A."/>
            <person name="Grouzdev D."/>
            <person name="Koziaeva V."/>
            <person name="Shi W."/>
            <person name="Wu L."/>
            <person name="Kaparullina E."/>
        </authorList>
    </citation>
    <scope>NUCLEOTIDE SEQUENCE [LARGE SCALE GENOMIC DNA]</scope>
    <source>
        <strain evidence="3">Jip08</strain>
    </source>
</reference>
<dbReference type="Proteomes" id="UP001202867">
    <property type="component" value="Unassembled WGS sequence"/>
</dbReference>
<organism evidence="2 3">
    <name type="scientific">Ancylobacter koreensis</name>
    <dbReference type="NCBI Taxonomy" id="266121"/>
    <lineage>
        <taxon>Bacteria</taxon>
        <taxon>Pseudomonadati</taxon>
        <taxon>Pseudomonadota</taxon>
        <taxon>Alphaproteobacteria</taxon>
        <taxon>Hyphomicrobiales</taxon>
        <taxon>Xanthobacteraceae</taxon>
        <taxon>Ancylobacter</taxon>
    </lineage>
</organism>
<keyword evidence="1" id="KW-0997">Cell inner membrane</keyword>
<proteinExistence type="inferred from homology"/>
<name>A0ABT0DL48_9HYPH</name>
<sequence length="732" mass="79071">MIFAGEVASRAWVIYATQEEANRASSFLLSYLSSVVVMPETSRIRVSINGQPVIERAIAASQEPAHFEAPIQRGTLRPGANIVRIDVVQRHRTDCAVTATYELWTEINNEGTGISFTGGQPPLSGGLDDIASVGVDRFGVTPIRLVTPGPIEGGGSTRVLRAVQGLAVRGQFPNPTVSVGDSQPGPTPKGGLTVVVGTASELPRLMASVPNEARQRPITTLIEDDRFGAPTLVISGPTPADVDRAIDRLNAISIPQNNAVSTSTVFAPDAPMFTGARSIRLADLGVSTQEFSGRRFRIEFQIALPDDFYAQAYGRARLLVDAAFTAAVRPGSHLDVYVNEQIASNLPITTSGGGLLQNEPMQIPLRNFRPGVNHIWLEVVLDTESDARCLPGATLPAEDRFVLFDSTEFAMDDFARIGRLPDLAAFAAAAFPYNLDDNPLAVVLARQDSATLAAAATLISRLALANGTPLAIDASPASATLGDRNTIFVGGIDYISPGILDQVGVAENVRSKWVVSADEPEGNANRDEYDNVLQRFRQRQVGEETPSAAAATRESENTPEIYQRWRDNVHGRNNVYGLLEGFERWLQSTFSISFDSLRIQEGRRSYFEPPPRTSVLMAQAMNPSGNSAWTMVAGRTPESLAAAMPRFTSDGVWNRVGGQAVAYQVASGDIDRRDIRSFQFIITQPLTIGNFRMIAANWLSINIVPYALMLLCAGTLLGIATALLLRRLGRPT</sequence>
<keyword evidence="1" id="KW-1133">Transmembrane helix</keyword>
<keyword evidence="1" id="KW-0472">Membrane</keyword>
<comment type="similarity">
    <text evidence="1">Belongs to the AcsB/BcsB family.</text>
</comment>
<keyword evidence="1" id="KW-1003">Cell membrane</keyword>
<comment type="function">
    <text evidence="1">Binds the cellulose synthase activator, bis-(3'-5') cyclic diguanylic acid (c-di-GMP).</text>
</comment>
<keyword evidence="3" id="KW-1185">Reference proteome</keyword>
<evidence type="ECO:0000313" key="2">
    <source>
        <dbReference type="EMBL" id="MCK0208004.1"/>
    </source>
</evidence>
<dbReference type="Pfam" id="PF03170">
    <property type="entry name" value="BcsB"/>
    <property type="match status" value="1"/>
</dbReference>
<comment type="caution">
    <text evidence="2">The sequence shown here is derived from an EMBL/GenBank/DDBJ whole genome shotgun (WGS) entry which is preliminary data.</text>
</comment>
<dbReference type="InterPro" id="IPR018513">
    <property type="entry name" value="Cell_synthase_bac"/>
</dbReference>